<gene>
    <name evidence="1" type="ordered locus">Rleg2_5080</name>
</gene>
<accession>A0ABF7QW06</accession>
<dbReference type="AlphaFoldDB" id="A0ABF7QW06"/>
<dbReference type="KEGG" id="rlt:Rleg2_5080"/>
<reference evidence="1 2" key="1">
    <citation type="journal article" date="2010" name="Stand. Genomic Sci.">
        <title>Complete genome sequence of Rhizobium leguminosarum bv trifolii strain WSM2304, an effective microsymbiont of the South American clover Trifolium polymorphum.</title>
        <authorList>
            <person name="Reeve W."/>
            <person name="O'Hara G."/>
            <person name="Chain P."/>
            <person name="Ardley J."/>
            <person name="Brau L."/>
            <person name="Nandesena K."/>
            <person name="Tiwari R."/>
            <person name="Malfatti S."/>
            <person name="Kiss H."/>
            <person name="Lapidus A."/>
            <person name="Copeland A."/>
            <person name="Nolan M."/>
            <person name="Land M."/>
            <person name="Ivanova N."/>
            <person name="Mavromatis K."/>
            <person name="Markowitz V."/>
            <person name="Kyrpides N."/>
            <person name="Melino V."/>
            <person name="Denton M."/>
            <person name="Yates R."/>
            <person name="Howieson J."/>
        </authorList>
    </citation>
    <scope>NUCLEOTIDE SEQUENCE [LARGE SCALE GENOMIC DNA]</scope>
    <source>
        <strain evidence="1 2">WSM2304</strain>
    </source>
</reference>
<geneLocation type="plasmid" evidence="1 2">
    <name>pRLG201</name>
</geneLocation>
<evidence type="ECO:0000313" key="1">
    <source>
        <dbReference type="EMBL" id="ACI58296.1"/>
    </source>
</evidence>
<protein>
    <recommendedName>
        <fullName evidence="3">Secreted protein</fullName>
    </recommendedName>
</protein>
<sequence>MLCATAALIYSLSLSGPRSSQSYAASHVLPAVLNLMNVQAPVMSAIAANMIRKILNTVLSKILLQQLSNQVTHVAEPNDARDCEQNWSPLCSVNIDEVQWGAK</sequence>
<name>A0ABF7QW06_RHILW</name>
<evidence type="ECO:0000313" key="2">
    <source>
        <dbReference type="Proteomes" id="UP000008330"/>
    </source>
</evidence>
<keyword evidence="1" id="KW-0614">Plasmid</keyword>
<dbReference type="Proteomes" id="UP000008330">
    <property type="component" value="Plasmid pRLG201"/>
</dbReference>
<dbReference type="EMBL" id="CP001192">
    <property type="protein sequence ID" value="ACI58296.1"/>
    <property type="molecule type" value="Genomic_DNA"/>
</dbReference>
<keyword evidence="2" id="KW-1185">Reference proteome</keyword>
<organism evidence="1 2">
    <name type="scientific">Rhizobium leguminosarum bv. trifolii (strain WSM2304)</name>
    <dbReference type="NCBI Taxonomy" id="395492"/>
    <lineage>
        <taxon>Bacteria</taxon>
        <taxon>Pseudomonadati</taxon>
        <taxon>Pseudomonadota</taxon>
        <taxon>Alphaproteobacteria</taxon>
        <taxon>Hyphomicrobiales</taxon>
        <taxon>Rhizobiaceae</taxon>
        <taxon>Rhizobium/Agrobacterium group</taxon>
        <taxon>Rhizobium</taxon>
    </lineage>
</organism>
<evidence type="ECO:0008006" key="3">
    <source>
        <dbReference type="Google" id="ProtNLM"/>
    </source>
</evidence>
<proteinExistence type="predicted"/>